<evidence type="ECO:0000256" key="2">
    <source>
        <dbReference type="ARBA" id="ARBA00008954"/>
    </source>
</evidence>
<dbReference type="Pfam" id="PF00202">
    <property type="entry name" value="Aminotran_3"/>
    <property type="match status" value="1"/>
</dbReference>
<dbReference type="InterPro" id="IPR015424">
    <property type="entry name" value="PyrdxlP-dep_Trfase"/>
</dbReference>
<dbReference type="AlphaFoldDB" id="A0A0B5E602"/>
<evidence type="ECO:0000256" key="6">
    <source>
        <dbReference type="RuleBase" id="RU003560"/>
    </source>
</evidence>
<dbReference type="PROSITE" id="PS00600">
    <property type="entry name" value="AA_TRANSFER_CLASS_3"/>
    <property type="match status" value="1"/>
</dbReference>
<proteinExistence type="inferred from homology"/>
<evidence type="ECO:0000313" key="7">
    <source>
        <dbReference type="EMBL" id="AJE48461.1"/>
    </source>
</evidence>
<dbReference type="InterPro" id="IPR015421">
    <property type="entry name" value="PyrdxlP-dep_Trfase_major"/>
</dbReference>
<evidence type="ECO:0000256" key="5">
    <source>
        <dbReference type="ARBA" id="ARBA00022898"/>
    </source>
</evidence>
<dbReference type="Proteomes" id="UP000031521">
    <property type="component" value="Chromosome"/>
</dbReference>
<dbReference type="GO" id="GO:0030170">
    <property type="term" value="F:pyridoxal phosphate binding"/>
    <property type="evidence" value="ECO:0007669"/>
    <property type="project" value="InterPro"/>
</dbReference>
<dbReference type="InterPro" id="IPR005814">
    <property type="entry name" value="Aminotrans_3"/>
</dbReference>
<dbReference type="GO" id="GO:0005829">
    <property type="term" value="C:cytosol"/>
    <property type="evidence" value="ECO:0007669"/>
    <property type="project" value="TreeGrafter"/>
</dbReference>
<sequence>MIDRGEGAWVYDEHGQGYIDATSGLWCASLGFSQERLARAAYDQMSRLGYYHTQAHYTHPMGARLAERLVEMAPVPMSKALFQCSGSEANDVAIKLVWHYHTILGKPEKRKIIGRQMGYHGSTCASISASGKPDMHRDFGVPLQDFLHVSMPHYYRFHEDGESEEDYSARLAEELENLILAEGPETIGGFIAEPVLGAGGAVPPPEGYFARVQDILHKYDILFIVDEVICGFARTGEMWGSTTYDLKPDMLSCAKALSAGMAPISAVLVNDRIFDALLVQAGRVGHFAHSATYCAHPVAAAVANEVLDIYEEMDVVARARETGAYMQALAEREAGRAIVGDVRGVGMLCAIELTGDKATRTPLPEIDRMAEFIAERGRAHGLLLRAIGPTLAFAPPLNSNREDVDEIFTRLGRVLDDVELALARGR</sequence>
<dbReference type="NCBIfam" id="NF004767">
    <property type="entry name" value="PRK06105.1"/>
    <property type="match status" value="1"/>
</dbReference>
<dbReference type="STRING" id="1208324.P73_3746"/>
<dbReference type="CDD" id="cd00610">
    <property type="entry name" value="OAT_like"/>
    <property type="match status" value="1"/>
</dbReference>
<dbReference type="FunFam" id="3.40.640.10:FF:000014">
    <property type="entry name" value="Adenosylmethionine-8-amino-7-oxononanoate aminotransferase, probable"/>
    <property type="match status" value="1"/>
</dbReference>
<dbReference type="PANTHER" id="PTHR43094:SF1">
    <property type="entry name" value="AMINOTRANSFERASE CLASS-III"/>
    <property type="match status" value="1"/>
</dbReference>
<keyword evidence="5 6" id="KW-0663">Pyridoxal phosphate</keyword>
<gene>
    <name evidence="7" type="ORF">P73_3746</name>
</gene>
<protein>
    <submittedName>
        <fullName evidence="7">Class III aminotransferase</fullName>
    </submittedName>
</protein>
<dbReference type="GO" id="GO:0008483">
    <property type="term" value="F:transaminase activity"/>
    <property type="evidence" value="ECO:0007669"/>
    <property type="project" value="UniProtKB-KW"/>
</dbReference>
<organism evidence="7 8">
    <name type="scientific">Celeribacter indicus</name>
    <dbReference type="NCBI Taxonomy" id="1208324"/>
    <lineage>
        <taxon>Bacteria</taxon>
        <taxon>Pseudomonadati</taxon>
        <taxon>Pseudomonadota</taxon>
        <taxon>Alphaproteobacteria</taxon>
        <taxon>Rhodobacterales</taxon>
        <taxon>Roseobacteraceae</taxon>
        <taxon>Celeribacter</taxon>
    </lineage>
</organism>
<dbReference type="KEGG" id="cid:P73_3746"/>
<dbReference type="HOGENOM" id="CLU_016922_4_2_5"/>
<name>A0A0B5E602_9RHOB</name>
<dbReference type="PANTHER" id="PTHR43094">
    <property type="entry name" value="AMINOTRANSFERASE"/>
    <property type="match status" value="1"/>
</dbReference>
<evidence type="ECO:0000256" key="1">
    <source>
        <dbReference type="ARBA" id="ARBA00001933"/>
    </source>
</evidence>
<dbReference type="InterPro" id="IPR049704">
    <property type="entry name" value="Aminotrans_3_PPA_site"/>
</dbReference>
<keyword evidence="3 7" id="KW-0032">Aminotransferase</keyword>
<evidence type="ECO:0000313" key="8">
    <source>
        <dbReference type="Proteomes" id="UP000031521"/>
    </source>
</evidence>
<keyword evidence="4 7" id="KW-0808">Transferase</keyword>
<dbReference type="InterPro" id="IPR015422">
    <property type="entry name" value="PyrdxlP-dep_Trfase_small"/>
</dbReference>
<comment type="similarity">
    <text evidence="2 6">Belongs to the class-III pyridoxal-phosphate-dependent aminotransferase family.</text>
</comment>
<dbReference type="Gene3D" id="3.90.1150.10">
    <property type="entry name" value="Aspartate Aminotransferase, domain 1"/>
    <property type="match status" value="1"/>
</dbReference>
<evidence type="ECO:0000256" key="4">
    <source>
        <dbReference type="ARBA" id="ARBA00022679"/>
    </source>
</evidence>
<dbReference type="Gene3D" id="3.40.640.10">
    <property type="entry name" value="Type I PLP-dependent aspartate aminotransferase-like (Major domain)"/>
    <property type="match status" value="1"/>
</dbReference>
<dbReference type="PIRSF" id="PIRSF000521">
    <property type="entry name" value="Transaminase_4ab_Lys_Orn"/>
    <property type="match status" value="1"/>
</dbReference>
<dbReference type="SUPFAM" id="SSF53383">
    <property type="entry name" value="PLP-dependent transferases"/>
    <property type="match status" value="1"/>
</dbReference>
<reference evidence="7 8" key="1">
    <citation type="journal article" date="2014" name="Int. J. Syst. Evol. Microbiol.">
        <title>Celeribacter indicus sp. nov., a polycyclic aromatic hydrocarbon-degrading bacterium from deep-sea sediment and reclassification of Huaishuia halophila as Celeribacter halophilus comb. nov.</title>
        <authorList>
            <person name="Lai Q."/>
            <person name="Cao J."/>
            <person name="Yuan J."/>
            <person name="Li F."/>
            <person name="Shao Z."/>
        </authorList>
    </citation>
    <scope>NUCLEOTIDE SEQUENCE [LARGE SCALE GENOMIC DNA]</scope>
    <source>
        <strain evidence="7">P73</strain>
    </source>
</reference>
<evidence type="ECO:0000256" key="3">
    <source>
        <dbReference type="ARBA" id="ARBA00022576"/>
    </source>
</evidence>
<comment type="cofactor">
    <cofactor evidence="1">
        <name>pyridoxal 5'-phosphate</name>
        <dbReference type="ChEBI" id="CHEBI:597326"/>
    </cofactor>
</comment>
<dbReference type="EMBL" id="CP004393">
    <property type="protein sequence ID" value="AJE48461.1"/>
    <property type="molecule type" value="Genomic_DNA"/>
</dbReference>
<keyword evidence="8" id="KW-1185">Reference proteome</keyword>
<accession>A0A0B5E602</accession>